<evidence type="ECO:0000313" key="1">
    <source>
        <dbReference type="EMBL" id="APH01089.1"/>
    </source>
</evidence>
<dbReference type="EMBL" id="CP013290">
    <property type="protein sequence ID" value="APH01089.1"/>
    <property type="molecule type" value="Genomic_DNA"/>
</dbReference>
<sequence>MLEVVSDVDLDEGISRRRQASLDLAIGRALTGAMDINPADAGHDSVWAFLTLVVLPDVAVARFSEINGERMLGGHRNVFRRLWIRDRTVGDLMQAAANPLGEDEMVGIFERSELARNRLLCRAMARTVLESTAPNRSEFARAFYKRVRFHTGAYSLDLHSEDDLLQLCKGIAAGLQGGR</sequence>
<protein>
    <submittedName>
        <fullName evidence="1">Uncharacterized protein</fullName>
    </submittedName>
</protein>
<proteinExistence type="predicted"/>
<organism evidence="1 2">
    <name type="scientific">Janibacter indicus</name>
    <dbReference type="NCBI Taxonomy" id="857417"/>
    <lineage>
        <taxon>Bacteria</taxon>
        <taxon>Bacillati</taxon>
        <taxon>Actinomycetota</taxon>
        <taxon>Actinomycetes</taxon>
        <taxon>Micrococcales</taxon>
        <taxon>Intrasporangiaceae</taxon>
        <taxon>Janibacter</taxon>
    </lineage>
</organism>
<dbReference type="Proteomes" id="UP000182938">
    <property type="component" value="Chromosome"/>
</dbReference>
<dbReference type="AlphaFoldDB" id="A0A1L3MFK7"/>
<accession>A0A1L3MFK7</accession>
<keyword evidence="2" id="KW-1185">Reference proteome</keyword>
<dbReference type="InterPro" id="IPR045920">
    <property type="entry name" value="DUF6339"/>
</dbReference>
<gene>
    <name evidence="1" type="ORF">ASJ30_05670</name>
</gene>
<dbReference type="KEGG" id="jte:ASJ30_05670"/>
<name>A0A1L3MFK7_9MICO</name>
<dbReference type="Pfam" id="PF19866">
    <property type="entry name" value="DUF6339"/>
    <property type="match status" value="1"/>
</dbReference>
<evidence type="ECO:0000313" key="2">
    <source>
        <dbReference type="Proteomes" id="UP000182938"/>
    </source>
</evidence>
<reference evidence="1 2" key="1">
    <citation type="submission" date="2015-11" db="EMBL/GenBank/DDBJ databases">
        <authorList>
            <person name="Zhang Y."/>
            <person name="Guo Z."/>
        </authorList>
    </citation>
    <scope>NUCLEOTIDE SEQUENCE [LARGE SCALE GENOMIC DNA]</scope>
    <source>
        <strain evidence="1 2">YFY001</strain>
    </source>
</reference>